<sequence>MNKSQESVEINKLGDLSYPLVSTAMLMLLLQVGLVSVNYDISGDSIMSLYLPAMVILAGIWVPTLKVRRFVKRHKNSSASDL</sequence>
<keyword evidence="1" id="KW-0472">Membrane</keyword>
<keyword evidence="1" id="KW-0812">Transmembrane</keyword>
<accession>Q484U5</accession>
<feature type="transmembrane region" description="Helical" evidence="1">
    <location>
        <begin position="45"/>
        <end position="65"/>
    </location>
</feature>
<dbReference type="RefSeq" id="WP_011042514.1">
    <property type="nucleotide sequence ID" value="NC_003910.7"/>
</dbReference>
<evidence type="ECO:0000313" key="2">
    <source>
        <dbReference type="EMBL" id="AAZ26951.1"/>
    </source>
</evidence>
<dbReference type="AlphaFoldDB" id="Q484U5"/>
<dbReference type="Proteomes" id="UP000000547">
    <property type="component" value="Chromosome"/>
</dbReference>
<dbReference type="KEGG" id="cps:CPS_1682"/>
<organism evidence="2 3">
    <name type="scientific">Colwellia psychrerythraea (strain 34H / ATCC BAA-681)</name>
    <name type="common">Vibrio psychroerythus</name>
    <dbReference type="NCBI Taxonomy" id="167879"/>
    <lineage>
        <taxon>Bacteria</taxon>
        <taxon>Pseudomonadati</taxon>
        <taxon>Pseudomonadota</taxon>
        <taxon>Gammaproteobacteria</taxon>
        <taxon>Alteromonadales</taxon>
        <taxon>Colwelliaceae</taxon>
        <taxon>Colwellia</taxon>
    </lineage>
</organism>
<protein>
    <submittedName>
        <fullName evidence="2">Uncharacterized protein</fullName>
    </submittedName>
</protein>
<dbReference type="HOGENOM" id="CLU_2552398_0_0_6"/>
<proteinExistence type="predicted"/>
<feature type="transmembrane region" description="Helical" evidence="1">
    <location>
        <begin position="20"/>
        <end position="39"/>
    </location>
</feature>
<dbReference type="EMBL" id="CP000083">
    <property type="protein sequence ID" value="AAZ26951.1"/>
    <property type="molecule type" value="Genomic_DNA"/>
</dbReference>
<evidence type="ECO:0000313" key="3">
    <source>
        <dbReference type="Proteomes" id="UP000000547"/>
    </source>
</evidence>
<name>Q484U5_COLP3</name>
<keyword evidence="1" id="KW-1133">Transmembrane helix</keyword>
<evidence type="ECO:0000256" key="1">
    <source>
        <dbReference type="SAM" id="Phobius"/>
    </source>
</evidence>
<gene>
    <name evidence="2" type="ordered locus">CPS_1682</name>
</gene>
<reference evidence="2" key="1">
    <citation type="journal article" date="2005" name="Proc. Natl. Acad. Sci. U.S.A.">
        <title>The psychrophilic lifestyle as revealed by the genome sequence of Colwellia psychrerythraea 34H through genomic and proteomic analyses.</title>
        <authorList>
            <person name="Methe B.A."/>
            <person name="Nelson K.E."/>
            <person name="Deming J.W."/>
            <person name="Momen B."/>
            <person name="Melamud E."/>
            <person name="Zhang X."/>
            <person name="Moult J."/>
            <person name="Madupu R."/>
            <person name="Nelson W.C."/>
            <person name="Dodson R.J."/>
            <person name="Brinkac L.M."/>
            <person name="Daugherty S.C."/>
            <person name="Durkin A.S."/>
            <person name="DeBoy R.T."/>
            <person name="Kolonay J.F."/>
            <person name="Sullivan S.A."/>
            <person name="Zhou L."/>
            <person name="Davidsen T.M."/>
            <person name="Wu M."/>
            <person name="Huston A.L."/>
            <person name="Lewis M."/>
            <person name="Weaver B."/>
            <person name="Weidman J.F."/>
            <person name="Khouri H."/>
            <person name="Utterback T.R."/>
            <person name="Feldblyum T.V."/>
            <person name="Fraser C.M."/>
        </authorList>
    </citation>
    <scope>NUCLEOTIDE SEQUENCE [LARGE SCALE GENOMIC DNA]</scope>
    <source>
        <strain evidence="2">34H</strain>
    </source>
</reference>